<accession>A0A834YK96</accession>
<comment type="caution">
    <text evidence="1">The sequence shown here is derived from an EMBL/GenBank/DDBJ whole genome shotgun (WGS) entry which is preliminary data.</text>
</comment>
<dbReference type="InterPro" id="IPR032675">
    <property type="entry name" value="LRR_dom_sf"/>
</dbReference>
<protein>
    <submittedName>
        <fullName evidence="1">Uncharacterized protein</fullName>
    </submittedName>
</protein>
<evidence type="ECO:0000313" key="2">
    <source>
        <dbReference type="Proteomes" id="UP000655225"/>
    </source>
</evidence>
<sequence length="233" mass="25581">MVSDSSLSHVVASLTAPPCHTNQKLDLAPFPSSEAPKKCASIKPLPNQQHILPSRTDDCPSPIAIDLEVELPAPSSHTTESASTHPMLSRLCDGNLKPRAWVATRHPIPLALITQLVCINEILTDDELRAILAKLLSDKDKDDFGLVCKRWLLLQSTERKKLCARAGPLMLRKMAARFSRLVELDLSQSISRSFYPGVTDSDLSVIAAGFSCLRILNLQHCKGSFDTLIFVAF</sequence>
<dbReference type="OrthoDB" id="550575at2759"/>
<dbReference type="Proteomes" id="UP000655225">
    <property type="component" value="Unassembled WGS sequence"/>
</dbReference>
<keyword evidence="2" id="KW-1185">Reference proteome</keyword>
<evidence type="ECO:0000313" key="1">
    <source>
        <dbReference type="EMBL" id="KAF8389570.1"/>
    </source>
</evidence>
<dbReference type="AlphaFoldDB" id="A0A834YK96"/>
<name>A0A834YK96_TETSI</name>
<gene>
    <name evidence="1" type="ORF">HHK36_024086</name>
</gene>
<dbReference type="EMBL" id="JABCRI010000018">
    <property type="protein sequence ID" value="KAF8389570.1"/>
    <property type="molecule type" value="Genomic_DNA"/>
</dbReference>
<organism evidence="1 2">
    <name type="scientific">Tetracentron sinense</name>
    <name type="common">Spur-leaf</name>
    <dbReference type="NCBI Taxonomy" id="13715"/>
    <lineage>
        <taxon>Eukaryota</taxon>
        <taxon>Viridiplantae</taxon>
        <taxon>Streptophyta</taxon>
        <taxon>Embryophyta</taxon>
        <taxon>Tracheophyta</taxon>
        <taxon>Spermatophyta</taxon>
        <taxon>Magnoliopsida</taxon>
        <taxon>Trochodendrales</taxon>
        <taxon>Trochodendraceae</taxon>
        <taxon>Tetracentron</taxon>
    </lineage>
</organism>
<reference evidence="1 2" key="1">
    <citation type="submission" date="2020-04" db="EMBL/GenBank/DDBJ databases">
        <title>Plant Genome Project.</title>
        <authorList>
            <person name="Zhang R.-G."/>
        </authorList>
    </citation>
    <scope>NUCLEOTIDE SEQUENCE [LARGE SCALE GENOMIC DNA]</scope>
    <source>
        <strain evidence="1">YNK0</strain>
        <tissue evidence="1">Leaf</tissue>
    </source>
</reference>
<dbReference type="Gene3D" id="3.80.10.10">
    <property type="entry name" value="Ribonuclease Inhibitor"/>
    <property type="match status" value="1"/>
</dbReference>
<proteinExistence type="predicted"/>